<dbReference type="InterPro" id="IPR043144">
    <property type="entry name" value="Mal/L-sulf/L-lact_DH-like_ah"/>
</dbReference>
<dbReference type="GO" id="GO:0016491">
    <property type="term" value="F:oxidoreductase activity"/>
    <property type="evidence" value="ECO:0007669"/>
    <property type="project" value="UniProtKB-KW"/>
</dbReference>
<dbReference type="Gene3D" id="3.30.1370.60">
    <property type="entry name" value="Hypothetical oxidoreductase yiak, domain 2"/>
    <property type="match status" value="1"/>
</dbReference>
<accession>A0A841TX27</accession>
<comment type="caution">
    <text evidence="3">The sequence shown here is derived from an EMBL/GenBank/DDBJ whole genome shotgun (WGS) entry which is preliminary data.</text>
</comment>
<name>A0A841TX27_9BACL</name>
<dbReference type="SUPFAM" id="SSF89733">
    <property type="entry name" value="L-sulfolactate dehydrogenase-like"/>
    <property type="match status" value="1"/>
</dbReference>
<dbReference type="EMBL" id="JACJVR010000011">
    <property type="protein sequence ID" value="MBB6690501.1"/>
    <property type="molecule type" value="Genomic_DNA"/>
</dbReference>
<keyword evidence="2" id="KW-0560">Oxidoreductase</keyword>
<dbReference type="PANTHER" id="PTHR11091:SF0">
    <property type="entry name" value="MALATE DEHYDROGENASE"/>
    <property type="match status" value="1"/>
</dbReference>
<dbReference type="InterPro" id="IPR043143">
    <property type="entry name" value="Mal/L-sulf/L-lact_DH-like_NADP"/>
</dbReference>
<sequence>MRSIQLDQLRRFIADSLTRSGLEEPVAAITARHMAYADAKGADTHGIMQLPVYAGRLRDGGINKRPNLAWERETGNTAVLNADNGMGHYVAHLAMERAIELAERGGVSFVAIKNGNHFGAAASYTRMAADAKMIGFITSNAAPLLAAAGGTERVLGNNPFSFAVPRREEAPVILDIACGNVAMGKLTLAHTKGESIPLGWALDKDGAPTTDPLDCLERGGSLVPMGGHKGYGLAQMMDILSGVISGSKYGKEVGRIGDTRKPTGVGCSMFVLNVAKLMPLDEFEDRLEDLVSMVASSRRAPGAENIYLPGQKGSETAAVRAETGVPLPDKLADRLRELAGELGLEAGEYGL</sequence>
<protein>
    <submittedName>
        <fullName evidence="3">Ldh family oxidoreductase</fullName>
    </submittedName>
</protein>
<evidence type="ECO:0000256" key="1">
    <source>
        <dbReference type="ARBA" id="ARBA00006056"/>
    </source>
</evidence>
<dbReference type="Proteomes" id="UP000553776">
    <property type="component" value="Unassembled WGS sequence"/>
</dbReference>
<keyword evidence="4" id="KW-1185">Reference proteome</keyword>
<dbReference type="InterPro" id="IPR036111">
    <property type="entry name" value="Mal/L-sulfo/L-lacto_DH-like_sf"/>
</dbReference>
<reference evidence="3 4" key="1">
    <citation type="submission" date="2020-08" db="EMBL/GenBank/DDBJ databases">
        <title>Cohnella phylogeny.</title>
        <authorList>
            <person name="Dunlap C."/>
        </authorList>
    </citation>
    <scope>NUCLEOTIDE SEQUENCE [LARGE SCALE GENOMIC DNA]</scope>
    <source>
        <strain evidence="3 4">DSM 25239</strain>
    </source>
</reference>
<comment type="similarity">
    <text evidence="1">Belongs to the LDH2/MDH2 oxidoreductase family.</text>
</comment>
<evidence type="ECO:0000313" key="4">
    <source>
        <dbReference type="Proteomes" id="UP000553776"/>
    </source>
</evidence>
<evidence type="ECO:0000313" key="3">
    <source>
        <dbReference type="EMBL" id="MBB6690501.1"/>
    </source>
</evidence>
<gene>
    <name evidence="3" type="ORF">H7B90_03705</name>
</gene>
<proteinExistence type="inferred from homology"/>
<dbReference type="InterPro" id="IPR003767">
    <property type="entry name" value="Malate/L-lactate_DH-like"/>
</dbReference>
<dbReference type="Gene3D" id="1.10.1530.10">
    <property type="match status" value="1"/>
</dbReference>
<dbReference type="PANTHER" id="PTHR11091">
    <property type="entry name" value="OXIDOREDUCTASE-RELATED"/>
    <property type="match status" value="1"/>
</dbReference>
<organism evidence="3 4">
    <name type="scientific">Cohnella xylanilytica</name>
    <dbReference type="NCBI Taxonomy" id="557555"/>
    <lineage>
        <taxon>Bacteria</taxon>
        <taxon>Bacillati</taxon>
        <taxon>Bacillota</taxon>
        <taxon>Bacilli</taxon>
        <taxon>Bacillales</taxon>
        <taxon>Paenibacillaceae</taxon>
        <taxon>Cohnella</taxon>
    </lineage>
</organism>
<dbReference type="RefSeq" id="WP_185134527.1">
    <property type="nucleotide sequence ID" value="NZ_JACJVR010000011.1"/>
</dbReference>
<dbReference type="AlphaFoldDB" id="A0A841TX27"/>
<evidence type="ECO:0000256" key="2">
    <source>
        <dbReference type="ARBA" id="ARBA00023002"/>
    </source>
</evidence>
<dbReference type="Pfam" id="PF02615">
    <property type="entry name" value="Ldh_2"/>
    <property type="match status" value="1"/>
</dbReference>